<dbReference type="GO" id="GO:0005737">
    <property type="term" value="C:cytoplasm"/>
    <property type="evidence" value="ECO:0007669"/>
    <property type="project" value="UniProtKB-SubCell"/>
</dbReference>
<keyword evidence="7 13" id="KW-0547">Nucleotide-binding</keyword>
<dbReference type="PROSITE" id="PS00178">
    <property type="entry name" value="AA_TRNA_LIGASE_I"/>
    <property type="match status" value="1"/>
</dbReference>
<organism evidence="17 18">
    <name type="scientific">Negativicoccus succinicivorans DORA_17_25</name>
    <dbReference type="NCBI Taxonomy" id="1403945"/>
    <lineage>
        <taxon>Bacteria</taxon>
        <taxon>Bacillati</taxon>
        <taxon>Bacillota</taxon>
        <taxon>Negativicutes</taxon>
        <taxon>Veillonellales</taxon>
        <taxon>Veillonellaceae</taxon>
        <taxon>Negativicoccus</taxon>
    </lineage>
</organism>
<evidence type="ECO:0000256" key="13">
    <source>
        <dbReference type="HAMAP-Rule" id="MF_01228"/>
    </source>
</evidence>
<dbReference type="HAMAP" id="MF_01228">
    <property type="entry name" value="Met_tRNA_synth_type2"/>
    <property type="match status" value="1"/>
</dbReference>
<evidence type="ECO:0000256" key="15">
    <source>
        <dbReference type="SAM" id="MobiDB-lite"/>
    </source>
</evidence>
<comment type="subcellular location">
    <subcellularLocation>
        <location evidence="2 13">Cytoplasm</location>
    </subcellularLocation>
</comment>
<name>W1U902_9FIRM</name>
<keyword evidence="5 13" id="KW-0820">tRNA-binding</keyword>
<dbReference type="Gene3D" id="2.40.50.140">
    <property type="entry name" value="Nucleic acid-binding proteins"/>
    <property type="match status" value="1"/>
</dbReference>
<keyword evidence="6 13" id="KW-0436">Ligase</keyword>
<keyword evidence="8 13" id="KW-0067">ATP-binding</keyword>
<dbReference type="CDD" id="cd00814">
    <property type="entry name" value="MetRS_core"/>
    <property type="match status" value="1"/>
</dbReference>
<evidence type="ECO:0000256" key="14">
    <source>
        <dbReference type="RuleBase" id="RU363039"/>
    </source>
</evidence>
<comment type="caution">
    <text evidence="17">The sequence shown here is derived from an EMBL/GenBank/DDBJ whole genome shotgun (WGS) entry which is preliminary data.</text>
</comment>
<dbReference type="NCBIfam" id="TIGR00399">
    <property type="entry name" value="metG_C_term"/>
    <property type="match status" value="1"/>
</dbReference>
<dbReference type="PANTHER" id="PTHR43326">
    <property type="entry name" value="METHIONYL-TRNA SYNTHETASE"/>
    <property type="match status" value="1"/>
</dbReference>
<keyword evidence="10 13" id="KW-0648">Protein biosynthesis</keyword>
<comment type="caution">
    <text evidence="13">Lacks conserved residue(s) required for the propagation of feature annotation.</text>
</comment>
<evidence type="ECO:0000256" key="2">
    <source>
        <dbReference type="ARBA" id="ARBA00004496"/>
    </source>
</evidence>
<dbReference type="FunFam" id="2.40.50.140:FF:000042">
    <property type="entry name" value="Methionine--tRNA ligase"/>
    <property type="match status" value="1"/>
</dbReference>
<dbReference type="GO" id="GO:0005524">
    <property type="term" value="F:ATP binding"/>
    <property type="evidence" value="ECO:0007669"/>
    <property type="project" value="UniProtKB-UniRule"/>
</dbReference>
<dbReference type="Gene3D" id="3.40.50.620">
    <property type="entry name" value="HUPs"/>
    <property type="match status" value="1"/>
</dbReference>
<dbReference type="PRINTS" id="PR01041">
    <property type="entry name" value="TRNASYNTHMET"/>
</dbReference>
<keyword evidence="9 13" id="KW-0694">RNA-binding</keyword>
<evidence type="ECO:0000256" key="12">
    <source>
        <dbReference type="ARBA" id="ARBA00047364"/>
    </source>
</evidence>
<dbReference type="PATRIC" id="fig|1403945.3.peg.304"/>
<gene>
    <name evidence="13" type="primary">metG</name>
    <name evidence="17" type="ORF">Q612_NSC00208G0006</name>
</gene>
<dbReference type="NCBIfam" id="NF008900">
    <property type="entry name" value="PRK12267.1"/>
    <property type="match status" value="1"/>
</dbReference>
<dbReference type="GO" id="GO:0000049">
    <property type="term" value="F:tRNA binding"/>
    <property type="evidence" value="ECO:0007669"/>
    <property type="project" value="UniProtKB-UniRule"/>
</dbReference>
<evidence type="ECO:0000256" key="1">
    <source>
        <dbReference type="ARBA" id="ARBA00003314"/>
    </source>
</evidence>
<comment type="catalytic activity">
    <reaction evidence="12 13">
        <text>tRNA(Met) + L-methionine + ATP = L-methionyl-tRNA(Met) + AMP + diphosphate</text>
        <dbReference type="Rhea" id="RHEA:13481"/>
        <dbReference type="Rhea" id="RHEA-COMP:9667"/>
        <dbReference type="Rhea" id="RHEA-COMP:9698"/>
        <dbReference type="ChEBI" id="CHEBI:30616"/>
        <dbReference type="ChEBI" id="CHEBI:33019"/>
        <dbReference type="ChEBI" id="CHEBI:57844"/>
        <dbReference type="ChEBI" id="CHEBI:78442"/>
        <dbReference type="ChEBI" id="CHEBI:78530"/>
        <dbReference type="ChEBI" id="CHEBI:456215"/>
        <dbReference type="EC" id="6.1.1.10"/>
    </reaction>
</comment>
<dbReference type="InterPro" id="IPR014758">
    <property type="entry name" value="Met-tRNA_synth"/>
</dbReference>
<dbReference type="SUPFAM" id="SSF50249">
    <property type="entry name" value="Nucleic acid-binding proteins"/>
    <property type="match status" value="1"/>
</dbReference>
<dbReference type="SUPFAM" id="SSF47323">
    <property type="entry name" value="Anticodon-binding domain of a subclass of class I aminoacyl-tRNA synthetases"/>
    <property type="match status" value="1"/>
</dbReference>
<dbReference type="NCBIfam" id="TIGR00398">
    <property type="entry name" value="metG"/>
    <property type="match status" value="1"/>
</dbReference>
<dbReference type="RefSeq" id="WP_024048086.1">
    <property type="nucleotide sequence ID" value="NZ_AZMC01000208.1"/>
</dbReference>
<dbReference type="Gene3D" id="2.170.220.10">
    <property type="match status" value="1"/>
</dbReference>
<proteinExistence type="inferred from homology"/>
<dbReference type="EMBL" id="AZMC01000208">
    <property type="protein sequence ID" value="ETI88128.1"/>
    <property type="molecule type" value="Genomic_DNA"/>
</dbReference>
<dbReference type="InterPro" id="IPR015413">
    <property type="entry name" value="Methionyl/Leucyl_tRNA_Synth"/>
</dbReference>
<keyword evidence="4 13" id="KW-0963">Cytoplasm</keyword>
<dbReference type="InterPro" id="IPR023457">
    <property type="entry name" value="Met-tRNA_synth_2"/>
</dbReference>
<dbReference type="Pfam" id="PF19303">
    <property type="entry name" value="Anticodon_3"/>
    <property type="match status" value="1"/>
</dbReference>
<feature type="short sequence motif" description="'KMSKS' region" evidence="13">
    <location>
        <begin position="301"/>
        <end position="305"/>
    </location>
</feature>
<dbReference type="PROSITE" id="PS50886">
    <property type="entry name" value="TRBD"/>
    <property type="match status" value="1"/>
</dbReference>
<feature type="domain" description="TRNA-binding" evidence="16">
    <location>
        <begin position="568"/>
        <end position="667"/>
    </location>
</feature>
<feature type="compositionally biased region" description="Low complexity" evidence="15">
    <location>
        <begin position="534"/>
        <end position="549"/>
    </location>
</feature>
<evidence type="ECO:0000259" key="16">
    <source>
        <dbReference type="PROSITE" id="PS50886"/>
    </source>
</evidence>
<evidence type="ECO:0000256" key="11">
    <source>
        <dbReference type="ARBA" id="ARBA00023146"/>
    </source>
</evidence>
<accession>W1U902</accession>
<dbReference type="PANTHER" id="PTHR43326:SF1">
    <property type="entry name" value="METHIONINE--TRNA LIGASE, MITOCHONDRIAL"/>
    <property type="match status" value="1"/>
</dbReference>
<feature type="binding site" evidence="13">
    <location>
        <position position="150"/>
    </location>
    <ligand>
        <name>Zn(2+)</name>
        <dbReference type="ChEBI" id="CHEBI:29105"/>
    </ligand>
</feature>
<sequence length="667" mass="74749">MEQAHKKPTFYITTPIYYPSAQLHIGHTYCTTLADVLARYHRLKGEDVFFLTGSDEHGQKIQRKAEEAGVTPQAYVDHIVAGFQKLWKKLNITNDDFVRTTEKRHAEVVQALFQKAYDKGDIYKSQYEGWYCTPDETFWPENKLGPDHTCPDCGRPVELVKEESYFFRMSNYADRWLQFIEENPDFIQPASRRNEMIEFVKSGLEDLSVSRSSFDWGIPVPFDDKHVVYVWFDALVNYLTGIGYLDAPEKFEQYWPADLHLVGKEIVRFHAIIWPIMLMSLGLPLPKKVYGHGWLIVDGVKMSKSIGNVVDPMPLLDEFGADAIRYFLTTDISLGQDGNFSRERLIKKTNSDLANDLGNLLHRTLTMVEKYRDGVVTATDAPLGAVVADANAALTKLAQETVASYTRDMDKLAMNDAFKAVWVYVRALNKYIDTTEPWKLSKGTAPADLDSVLYHLVDGLRTVAILVAPLIPQAAENMWAQLGLTDFAAARLDGAAPETYPSGTTVHKTQPLFPRHELDTVTEEKKLTEETKPTKPTQAAAAKAQQATVAKDDKQTAADEKPQITIDDFAKLDLRVAEVLACEKVEKADKLLHLTVTLGDEERSIVSGIAQHYQPEELVGKHVIVVTNLKPVKLRGVLSQGMILAGSQDGALHVPFLPDLPAGSRVK</sequence>
<dbReference type="SUPFAM" id="SSF52374">
    <property type="entry name" value="Nucleotidylyl transferase"/>
    <property type="match status" value="1"/>
</dbReference>
<dbReference type="InterPro" id="IPR014729">
    <property type="entry name" value="Rossmann-like_a/b/a_fold"/>
</dbReference>
<dbReference type="AlphaFoldDB" id="W1U902"/>
<evidence type="ECO:0000256" key="7">
    <source>
        <dbReference type="ARBA" id="ARBA00022741"/>
    </source>
</evidence>
<reference evidence="17 18" key="1">
    <citation type="submission" date="2013-12" db="EMBL/GenBank/DDBJ databases">
        <title>A Varibaculum cambriense genome reconstructed from a premature infant gut community with otherwise low bacterial novelty that shifts toward anaerobic metabolism during the third week of life.</title>
        <authorList>
            <person name="Brown C.T."/>
            <person name="Sharon I."/>
            <person name="Thomas B.C."/>
            <person name="Castelle C.J."/>
            <person name="Morowitz M.J."/>
            <person name="Banfield J.F."/>
        </authorList>
    </citation>
    <scope>NUCLEOTIDE SEQUENCE [LARGE SCALE GENOMIC DNA]</scope>
    <source>
        <strain evidence="18">DORA_17_25</strain>
    </source>
</reference>
<comment type="subunit">
    <text evidence="3 13">Homodimer.</text>
</comment>
<feature type="binding site" evidence="13">
    <location>
        <position position="132"/>
    </location>
    <ligand>
        <name>Zn(2+)</name>
        <dbReference type="ChEBI" id="CHEBI:29105"/>
    </ligand>
</feature>
<dbReference type="Pfam" id="PF01588">
    <property type="entry name" value="tRNA_bind"/>
    <property type="match status" value="1"/>
</dbReference>
<feature type="region of interest" description="Disordered" evidence="15">
    <location>
        <begin position="525"/>
        <end position="558"/>
    </location>
</feature>
<dbReference type="CDD" id="cd02800">
    <property type="entry name" value="tRNA_bind_EcMetRS_like"/>
    <property type="match status" value="1"/>
</dbReference>
<dbReference type="InterPro" id="IPR002547">
    <property type="entry name" value="tRNA-bd_dom"/>
</dbReference>
<dbReference type="Pfam" id="PF09334">
    <property type="entry name" value="tRNA-synt_1g"/>
    <property type="match status" value="1"/>
</dbReference>
<evidence type="ECO:0000256" key="6">
    <source>
        <dbReference type="ARBA" id="ARBA00022598"/>
    </source>
</evidence>
<evidence type="ECO:0000256" key="3">
    <source>
        <dbReference type="ARBA" id="ARBA00011738"/>
    </source>
</evidence>
<dbReference type="Proteomes" id="UP000018840">
    <property type="component" value="Unassembled WGS sequence"/>
</dbReference>
<dbReference type="CDD" id="cd07957">
    <property type="entry name" value="Anticodon_Ia_Met"/>
    <property type="match status" value="1"/>
</dbReference>
<dbReference type="FunFam" id="2.170.220.10:FF:000002">
    <property type="entry name" value="Methionine--tRNA ligase"/>
    <property type="match status" value="1"/>
</dbReference>
<dbReference type="Gene3D" id="1.10.730.10">
    <property type="entry name" value="Isoleucyl-tRNA Synthetase, Domain 1"/>
    <property type="match status" value="1"/>
</dbReference>
<comment type="similarity">
    <text evidence="14">Belongs to the class-I aminoacyl-tRNA synthetase family.</text>
</comment>
<dbReference type="InterPro" id="IPR009080">
    <property type="entry name" value="tRNAsynth_Ia_anticodon-bd"/>
</dbReference>
<feature type="short sequence motif" description="'HIGH' region" evidence="13">
    <location>
        <begin position="17"/>
        <end position="27"/>
    </location>
</feature>
<evidence type="ECO:0000256" key="5">
    <source>
        <dbReference type="ARBA" id="ARBA00022555"/>
    </source>
</evidence>
<dbReference type="InterPro" id="IPR012340">
    <property type="entry name" value="NA-bd_OB-fold"/>
</dbReference>
<protein>
    <recommendedName>
        <fullName evidence="13">Methionine--tRNA ligase</fullName>
        <ecNumber evidence="13">6.1.1.10</ecNumber>
    </recommendedName>
    <alternativeName>
        <fullName evidence="13">Methionyl-tRNA synthetase</fullName>
        <shortName evidence="13">MetRS</shortName>
    </alternativeName>
</protein>
<evidence type="ECO:0000256" key="8">
    <source>
        <dbReference type="ARBA" id="ARBA00022840"/>
    </source>
</evidence>
<dbReference type="EC" id="6.1.1.10" evidence="13"/>
<dbReference type="GO" id="GO:0006431">
    <property type="term" value="P:methionyl-tRNA aminoacylation"/>
    <property type="evidence" value="ECO:0007669"/>
    <property type="project" value="UniProtKB-UniRule"/>
</dbReference>
<evidence type="ECO:0000313" key="18">
    <source>
        <dbReference type="Proteomes" id="UP000018840"/>
    </source>
</evidence>
<dbReference type="InterPro" id="IPR041872">
    <property type="entry name" value="Anticodon_Met"/>
</dbReference>
<feature type="binding site" evidence="13">
    <location>
        <position position="153"/>
    </location>
    <ligand>
        <name>Zn(2+)</name>
        <dbReference type="ChEBI" id="CHEBI:29105"/>
    </ligand>
</feature>
<evidence type="ECO:0000313" key="17">
    <source>
        <dbReference type="EMBL" id="ETI88128.1"/>
    </source>
</evidence>
<evidence type="ECO:0000256" key="9">
    <source>
        <dbReference type="ARBA" id="ARBA00022884"/>
    </source>
</evidence>
<evidence type="ECO:0000256" key="4">
    <source>
        <dbReference type="ARBA" id="ARBA00022490"/>
    </source>
</evidence>
<comment type="function">
    <text evidence="1 13">Is required not only for elongation of protein synthesis but also for the initiation of all mRNA translation through initiator tRNA(fMet) aminoacylation.</text>
</comment>
<keyword evidence="11 13" id="KW-0030">Aminoacyl-tRNA synthetase</keyword>
<dbReference type="InterPro" id="IPR033911">
    <property type="entry name" value="MetRS_core"/>
</dbReference>
<evidence type="ECO:0000256" key="10">
    <source>
        <dbReference type="ARBA" id="ARBA00022917"/>
    </source>
</evidence>
<dbReference type="InterPro" id="IPR001412">
    <property type="entry name" value="aa-tRNA-synth_I_CS"/>
</dbReference>
<dbReference type="GO" id="GO:0004825">
    <property type="term" value="F:methionine-tRNA ligase activity"/>
    <property type="evidence" value="ECO:0007669"/>
    <property type="project" value="UniProtKB-UniRule"/>
</dbReference>
<dbReference type="InterPro" id="IPR004495">
    <property type="entry name" value="Met-tRNA-synth_bsu_C"/>
</dbReference>